<dbReference type="KEGG" id="oho:Oweho_1410"/>
<dbReference type="STRING" id="926562.Oweho_1410"/>
<feature type="transmembrane region" description="Helical" evidence="1">
    <location>
        <begin position="149"/>
        <end position="173"/>
    </location>
</feature>
<feature type="transmembrane region" description="Helical" evidence="1">
    <location>
        <begin position="199"/>
        <end position="216"/>
    </location>
</feature>
<sequence length="220" mass="25243">MISTNSLVFKRFTSEEEAKEVASLLKRNDIEIQLTLSAPNVDLSFSGDTIQNQYELRISSNDFDRARLLLEKEADVNLEGIDENHYLYEFTNIELLEILEKPDEWSEFDMVLAKKLLVSRGEEISDDYIINLRKNRIENLAKPEKASTVWIVVGYISAFLGGLLGMTIGYFLWNQKKVLPNGAKVYTYKESDSKHGKQMFLIGCSVLLLSVFYYIYQIAA</sequence>
<dbReference type="HOGENOM" id="CLU_1270884_0_0_10"/>
<organism evidence="2 3">
    <name type="scientific">Owenweeksia hongkongensis (strain DSM 17368 / CIP 108786 / JCM 12287 / NRRL B-23963 / UST20020801)</name>
    <dbReference type="NCBI Taxonomy" id="926562"/>
    <lineage>
        <taxon>Bacteria</taxon>
        <taxon>Pseudomonadati</taxon>
        <taxon>Bacteroidota</taxon>
        <taxon>Flavobacteriia</taxon>
        <taxon>Flavobacteriales</taxon>
        <taxon>Owenweeksiaceae</taxon>
        <taxon>Owenweeksia</taxon>
    </lineage>
</organism>
<evidence type="ECO:0000256" key="1">
    <source>
        <dbReference type="SAM" id="Phobius"/>
    </source>
</evidence>
<evidence type="ECO:0000313" key="3">
    <source>
        <dbReference type="Proteomes" id="UP000005631"/>
    </source>
</evidence>
<keyword evidence="1" id="KW-0812">Transmembrane</keyword>
<proteinExistence type="predicted"/>
<dbReference type="AlphaFoldDB" id="G8R839"/>
<evidence type="ECO:0000313" key="2">
    <source>
        <dbReference type="EMBL" id="AEV32407.1"/>
    </source>
</evidence>
<name>G8R839_OWEHD</name>
<dbReference type="eggNOG" id="ENOG5031Y78">
    <property type="taxonomic scope" value="Bacteria"/>
</dbReference>
<protein>
    <submittedName>
        <fullName evidence="2">Uncharacterized protein</fullName>
    </submittedName>
</protein>
<dbReference type="RefSeq" id="WP_014201763.1">
    <property type="nucleotide sequence ID" value="NC_016599.1"/>
</dbReference>
<reference evidence="2 3" key="1">
    <citation type="journal article" date="2012" name="Stand. Genomic Sci.">
        <title>Genome sequence of the orange-pigmented seawater bacterium Owenweeksia hongkongensis type strain (UST20020801(T)).</title>
        <authorList>
            <person name="Riedel T."/>
            <person name="Held B."/>
            <person name="Nolan M."/>
            <person name="Lucas S."/>
            <person name="Lapidus A."/>
            <person name="Tice H."/>
            <person name="Del Rio T.G."/>
            <person name="Cheng J.F."/>
            <person name="Han C."/>
            <person name="Tapia R."/>
            <person name="Goodwin L.A."/>
            <person name="Pitluck S."/>
            <person name="Liolios K."/>
            <person name="Mavromatis K."/>
            <person name="Pagani I."/>
            <person name="Ivanova N."/>
            <person name="Mikhailova N."/>
            <person name="Pati A."/>
            <person name="Chen A."/>
            <person name="Palaniappan K."/>
            <person name="Rohde M."/>
            <person name="Tindall B.J."/>
            <person name="Detter J.C."/>
            <person name="Goker M."/>
            <person name="Woyke T."/>
            <person name="Bristow J."/>
            <person name="Eisen J.A."/>
            <person name="Markowitz V."/>
            <person name="Hugenholtz P."/>
            <person name="Klenk H.P."/>
            <person name="Kyrpides N.C."/>
        </authorList>
    </citation>
    <scope>NUCLEOTIDE SEQUENCE</scope>
    <source>
        <strain evidence="3">DSM 17368 / JCM 12287 / NRRL B-23963</strain>
    </source>
</reference>
<gene>
    <name evidence="2" type="ordered locus">Oweho_1410</name>
</gene>
<accession>G8R839</accession>
<keyword evidence="1" id="KW-0472">Membrane</keyword>
<dbReference type="EMBL" id="CP003156">
    <property type="protein sequence ID" value="AEV32407.1"/>
    <property type="molecule type" value="Genomic_DNA"/>
</dbReference>
<dbReference type="OrthoDB" id="9814194at2"/>
<keyword evidence="3" id="KW-1185">Reference proteome</keyword>
<keyword evidence="1" id="KW-1133">Transmembrane helix</keyword>
<dbReference type="Proteomes" id="UP000005631">
    <property type="component" value="Chromosome"/>
</dbReference>